<dbReference type="EMBL" id="CM037013">
    <property type="protein sequence ID" value="KAH7688163.1"/>
    <property type="molecule type" value="Genomic_DNA"/>
</dbReference>
<organism evidence="1 2">
    <name type="scientific">Dioscorea alata</name>
    <name type="common">Purple yam</name>
    <dbReference type="NCBI Taxonomy" id="55571"/>
    <lineage>
        <taxon>Eukaryota</taxon>
        <taxon>Viridiplantae</taxon>
        <taxon>Streptophyta</taxon>
        <taxon>Embryophyta</taxon>
        <taxon>Tracheophyta</taxon>
        <taxon>Spermatophyta</taxon>
        <taxon>Magnoliopsida</taxon>
        <taxon>Liliopsida</taxon>
        <taxon>Dioscoreales</taxon>
        <taxon>Dioscoreaceae</taxon>
        <taxon>Dioscorea</taxon>
    </lineage>
</organism>
<protein>
    <submittedName>
        <fullName evidence="1">Quinoprotein alcohol dehydrogenase-like protein</fullName>
    </submittedName>
</protein>
<sequence length="481" mass="55136">MVALLKMKNKKLSSKKSTRFLNVTKKKKQTLMSNKPEKMKTVINEDIVTEILLRLPAKSIFKFKCVSKTWLKVITDPWFANAYKSFNAALPVLQGFFHVRHNHVLAFNPVNDPPSFMNHLPVDLRDLSISSISSSNGFLLLCATDGRKIVYNPVTRRRLMIPKIKGNQEWYHALGLIHTENDNHVKAVFAYKLATDDMRMQLVIQNLKLGDKTVGRDELPEQWREMLVKWQCRTKEIEFRVYCSKKNEWNCERLVSKFLSYVCFDPDQMAGISIRGNLYWVTLDGKVLNYDSENKVAGLINAPEAVTATGPWFDPKSLNCSANGILMYCAGDMRMRDVVIWELSDQKTWVEKERVKVGWPLQKVLYVSHEKQDVFVQTFQAVMKYVLSEDKRKMICVLFHGNQATPYLMSSWPASLNGDEGCHSSSSSSSTSENNSNDGSKNKCCEIKFNPQPLAYPGYELPLSGCHGDRLFISYYKLYAQ</sequence>
<evidence type="ECO:0000313" key="1">
    <source>
        <dbReference type="EMBL" id="KAH7688163.1"/>
    </source>
</evidence>
<name>A0ACB7WIR8_DIOAL</name>
<proteinExistence type="predicted"/>
<reference evidence="2" key="1">
    <citation type="journal article" date="2022" name="Nat. Commun.">
        <title>Chromosome evolution and the genetic basis of agronomically important traits in greater yam.</title>
        <authorList>
            <person name="Bredeson J.V."/>
            <person name="Lyons J.B."/>
            <person name="Oniyinde I.O."/>
            <person name="Okereke N.R."/>
            <person name="Kolade O."/>
            <person name="Nnabue I."/>
            <person name="Nwadili C.O."/>
            <person name="Hribova E."/>
            <person name="Parker M."/>
            <person name="Nwogha J."/>
            <person name="Shu S."/>
            <person name="Carlson J."/>
            <person name="Kariba R."/>
            <person name="Muthemba S."/>
            <person name="Knop K."/>
            <person name="Barton G.J."/>
            <person name="Sherwood A.V."/>
            <person name="Lopez-Montes A."/>
            <person name="Asiedu R."/>
            <person name="Jamnadass R."/>
            <person name="Muchugi A."/>
            <person name="Goodstein D."/>
            <person name="Egesi C.N."/>
            <person name="Featherston J."/>
            <person name="Asfaw A."/>
            <person name="Simpson G.G."/>
            <person name="Dolezel J."/>
            <person name="Hendre P.S."/>
            <person name="Van Deynze A."/>
            <person name="Kumar P.L."/>
            <person name="Obidiegwu J.E."/>
            <person name="Bhattacharjee R."/>
            <person name="Rokhsar D.S."/>
        </authorList>
    </citation>
    <scope>NUCLEOTIDE SEQUENCE [LARGE SCALE GENOMIC DNA]</scope>
    <source>
        <strain evidence="2">cv. TDa95/00328</strain>
    </source>
</reference>
<accession>A0ACB7WIR8</accession>
<keyword evidence="2" id="KW-1185">Reference proteome</keyword>
<evidence type="ECO:0000313" key="2">
    <source>
        <dbReference type="Proteomes" id="UP000827976"/>
    </source>
</evidence>
<gene>
    <name evidence="1" type="ORF">IHE45_03G014500</name>
</gene>
<comment type="caution">
    <text evidence="1">The sequence shown here is derived from an EMBL/GenBank/DDBJ whole genome shotgun (WGS) entry which is preliminary data.</text>
</comment>
<dbReference type="Proteomes" id="UP000827976">
    <property type="component" value="Chromosome 3"/>
</dbReference>